<dbReference type="PANTHER" id="PTHR37984:SF5">
    <property type="entry name" value="PROTEIN NYNRIN-LIKE"/>
    <property type="match status" value="1"/>
</dbReference>
<feature type="compositionally biased region" description="Polar residues" evidence="1">
    <location>
        <begin position="131"/>
        <end position="141"/>
    </location>
</feature>
<dbReference type="InterPro" id="IPR001584">
    <property type="entry name" value="Integrase_cat-core"/>
</dbReference>
<protein>
    <recommendedName>
        <fullName evidence="2">Integrase catalytic domain-containing protein</fullName>
    </recommendedName>
</protein>
<dbReference type="OrthoDB" id="5851910at2759"/>
<proteinExistence type="predicted"/>
<evidence type="ECO:0000313" key="4">
    <source>
        <dbReference type="Proteomes" id="UP000230423"/>
    </source>
</evidence>
<dbReference type="InterPro" id="IPR050951">
    <property type="entry name" value="Retrovirus_Pol_polyprotein"/>
</dbReference>
<dbReference type="Proteomes" id="UP000230423">
    <property type="component" value="Unassembled WGS sequence"/>
</dbReference>
<feature type="domain" description="Integrase catalytic" evidence="2">
    <location>
        <begin position="18"/>
        <end position="115"/>
    </location>
</feature>
<accession>A0A2G9UGK5</accession>
<dbReference type="AlphaFoldDB" id="A0A2G9UGK5"/>
<organism evidence="3 4">
    <name type="scientific">Teladorsagia circumcincta</name>
    <name type="common">Brown stomach worm</name>
    <name type="synonym">Ostertagia circumcincta</name>
    <dbReference type="NCBI Taxonomy" id="45464"/>
    <lineage>
        <taxon>Eukaryota</taxon>
        <taxon>Metazoa</taxon>
        <taxon>Ecdysozoa</taxon>
        <taxon>Nematoda</taxon>
        <taxon>Chromadorea</taxon>
        <taxon>Rhabditida</taxon>
        <taxon>Rhabditina</taxon>
        <taxon>Rhabditomorpha</taxon>
        <taxon>Strongyloidea</taxon>
        <taxon>Trichostrongylidae</taxon>
        <taxon>Teladorsagia</taxon>
    </lineage>
</organism>
<evidence type="ECO:0000259" key="2">
    <source>
        <dbReference type="PROSITE" id="PS50994"/>
    </source>
</evidence>
<dbReference type="SUPFAM" id="SSF53098">
    <property type="entry name" value="Ribonuclease H-like"/>
    <property type="match status" value="1"/>
</dbReference>
<dbReference type="Gene3D" id="3.30.420.10">
    <property type="entry name" value="Ribonuclease H-like superfamily/Ribonuclease H"/>
    <property type="match status" value="1"/>
</dbReference>
<dbReference type="EMBL" id="KZ347005">
    <property type="protein sequence ID" value="PIO68630.1"/>
    <property type="molecule type" value="Genomic_DNA"/>
</dbReference>
<feature type="region of interest" description="Disordered" evidence="1">
    <location>
        <begin position="105"/>
        <end position="141"/>
    </location>
</feature>
<dbReference type="InterPro" id="IPR012337">
    <property type="entry name" value="RNaseH-like_sf"/>
</dbReference>
<evidence type="ECO:0000313" key="3">
    <source>
        <dbReference type="EMBL" id="PIO68630.1"/>
    </source>
</evidence>
<name>A0A2G9UGK5_TELCI</name>
<keyword evidence="4" id="KW-1185">Reference proteome</keyword>
<dbReference type="PANTHER" id="PTHR37984">
    <property type="entry name" value="PROTEIN CBG26694"/>
    <property type="match status" value="1"/>
</dbReference>
<gene>
    <name evidence="3" type="ORF">TELCIR_09572</name>
</gene>
<reference evidence="3 4" key="1">
    <citation type="submission" date="2015-09" db="EMBL/GenBank/DDBJ databases">
        <title>Draft genome of the parasitic nematode Teladorsagia circumcincta isolate WARC Sus (inbred).</title>
        <authorList>
            <person name="Mitreva M."/>
        </authorList>
    </citation>
    <scope>NUCLEOTIDE SEQUENCE [LARGE SCALE GENOMIC DNA]</scope>
    <source>
        <strain evidence="3 4">S</strain>
    </source>
</reference>
<dbReference type="GO" id="GO:0003676">
    <property type="term" value="F:nucleic acid binding"/>
    <property type="evidence" value="ECO:0007669"/>
    <property type="project" value="InterPro"/>
</dbReference>
<evidence type="ECO:0000256" key="1">
    <source>
        <dbReference type="SAM" id="MobiDB-lite"/>
    </source>
</evidence>
<dbReference type="InterPro" id="IPR036397">
    <property type="entry name" value="RNaseH_sf"/>
</dbReference>
<dbReference type="PROSITE" id="PS50994">
    <property type="entry name" value="INTEGRASE"/>
    <property type="match status" value="1"/>
</dbReference>
<dbReference type="GO" id="GO:0015074">
    <property type="term" value="P:DNA integration"/>
    <property type="evidence" value="ECO:0007669"/>
    <property type="project" value="InterPro"/>
</dbReference>
<sequence>MRFSGKRFVKAELHSWPKPNSPWIRVHADFAGPMDGRFYLFLVDAYSKWTGIVQMSSISSTGTIQKMKDIFAKFGSPTTLVTDKGITTSQSALFCRFQGINHIRTPPLHPQSNGAKLEGEEPTTDPGPANPSATKAVTMTI</sequence>